<name>A0A1I4TLT0_9RHOB</name>
<dbReference type="EMBL" id="FOTQ01000018">
    <property type="protein sequence ID" value="SFM77583.1"/>
    <property type="molecule type" value="Genomic_DNA"/>
</dbReference>
<feature type="transmembrane region" description="Helical" evidence="1">
    <location>
        <begin position="20"/>
        <end position="42"/>
    </location>
</feature>
<organism evidence="2 3">
    <name type="scientific">Shimia aestuarii</name>
    <dbReference type="NCBI Taxonomy" id="254406"/>
    <lineage>
        <taxon>Bacteria</taxon>
        <taxon>Pseudomonadati</taxon>
        <taxon>Pseudomonadota</taxon>
        <taxon>Alphaproteobacteria</taxon>
        <taxon>Rhodobacterales</taxon>
        <taxon>Roseobacteraceae</taxon>
    </lineage>
</organism>
<sequence length="88" mass="9834">MNERRKSVFLERQSYRRRRLVDTIRILPVVGALLWSVPLLWPTGEESGVATSDAIVYVFVVWFGLVVSGAFLARAVAKGNVGEDPEES</sequence>
<gene>
    <name evidence="2" type="ORF">SAMN04488042_11816</name>
</gene>
<evidence type="ECO:0000313" key="2">
    <source>
        <dbReference type="EMBL" id="SFM77583.1"/>
    </source>
</evidence>
<keyword evidence="1" id="KW-0472">Membrane</keyword>
<reference evidence="2 3" key="1">
    <citation type="submission" date="2016-10" db="EMBL/GenBank/DDBJ databases">
        <authorList>
            <person name="de Groot N.N."/>
        </authorList>
    </citation>
    <scope>NUCLEOTIDE SEQUENCE [LARGE SCALE GENOMIC DNA]</scope>
    <source>
        <strain evidence="2 3">DSM 15283</strain>
    </source>
</reference>
<evidence type="ECO:0000313" key="3">
    <source>
        <dbReference type="Proteomes" id="UP000199144"/>
    </source>
</evidence>
<feature type="transmembrane region" description="Helical" evidence="1">
    <location>
        <begin position="54"/>
        <end position="73"/>
    </location>
</feature>
<dbReference type="STRING" id="254406.SAMN04488042_11816"/>
<keyword evidence="1" id="KW-1133">Transmembrane helix</keyword>
<protein>
    <submittedName>
        <fullName evidence="2">Uncharacterized protein</fullName>
    </submittedName>
</protein>
<proteinExistence type="predicted"/>
<evidence type="ECO:0000256" key="1">
    <source>
        <dbReference type="SAM" id="Phobius"/>
    </source>
</evidence>
<accession>A0A1I4TLT0</accession>
<keyword evidence="1" id="KW-0812">Transmembrane</keyword>
<dbReference type="AlphaFoldDB" id="A0A1I4TLT0"/>
<dbReference type="Proteomes" id="UP000199144">
    <property type="component" value="Unassembled WGS sequence"/>
</dbReference>
<dbReference type="RefSeq" id="WP_242654880.1">
    <property type="nucleotide sequence ID" value="NZ_FOTQ01000018.1"/>
</dbReference>
<keyword evidence="3" id="KW-1185">Reference proteome</keyword>